<dbReference type="Gene3D" id="1.10.8.60">
    <property type="match status" value="1"/>
</dbReference>
<evidence type="ECO:0000256" key="5">
    <source>
        <dbReference type="ARBA" id="ARBA00022840"/>
    </source>
</evidence>
<dbReference type="InterPro" id="IPR008824">
    <property type="entry name" value="RuvB-like_N"/>
</dbReference>
<proteinExistence type="inferred from homology"/>
<gene>
    <name evidence="7" type="ORF">A2209_02775</name>
</gene>
<evidence type="ECO:0000313" key="8">
    <source>
        <dbReference type="Proteomes" id="UP000178450"/>
    </source>
</evidence>
<dbReference type="GO" id="GO:0009378">
    <property type="term" value="F:four-way junction helicase activity"/>
    <property type="evidence" value="ECO:0007669"/>
    <property type="project" value="InterPro"/>
</dbReference>
<dbReference type="EMBL" id="MGBG01000004">
    <property type="protein sequence ID" value="OGK66658.1"/>
    <property type="molecule type" value="Genomic_DNA"/>
</dbReference>
<dbReference type="Pfam" id="PF12002">
    <property type="entry name" value="MgsA_C"/>
    <property type="match status" value="1"/>
</dbReference>
<dbReference type="CDD" id="cd00009">
    <property type="entry name" value="AAA"/>
    <property type="match status" value="1"/>
</dbReference>
<dbReference type="SUPFAM" id="SSF48019">
    <property type="entry name" value="post-AAA+ oligomerization domain-like"/>
    <property type="match status" value="1"/>
</dbReference>
<reference evidence="7 8" key="1">
    <citation type="journal article" date="2016" name="Nat. Commun.">
        <title>Thousands of microbial genomes shed light on interconnected biogeochemical processes in an aquifer system.</title>
        <authorList>
            <person name="Anantharaman K."/>
            <person name="Brown C.T."/>
            <person name="Hug L.A."/>
            <person name="Sharon I."/>
            <person name="Castelle C.J."/>
            <person name="Probst A.J."/>
            <person name="Thomas B.C."/>
            <person name="Singh A."/>
            <person name="Wilkins M.J."/>
            <person name="Karaoz U."/>
            <person name="Brodie E.L."/>
            <person name="Williams K.H."/>
            <person name="Hubbard S.S."/>
            <person name="Banfield J.F."/>
        </authorList>
    </citation>
    <scope>NUCLEOTIDE SEQUENCE [LARGE SCALE GENOMIC DNA]</scope>
</reference>
<evidence type="ECO:0000259" key="6">
    <source>
        <dbReference type="SMART" id="SM00382"/>
    </source>
</evidence>
<dbReference type="PANTHER" id="PTHR13779:SF7">
    <property type="entry name" value="ATPASE WRNIP1"/>
    <property type="match status" value="1"/>
</dbReference>
<dbReference type="PANTHER" id="PTHR13779">
    <property type="entry name" value="WERNER HELICASE-INTERACTING PROTEIN 1 FAMILY MEMBER"/>
    <property type="match status" value="1"/>
</dbReference>
<dbReference type="FunFam" id="3.40.50.300:FF:000137">
    <property type="entry name" value="Replication-associated recombination protein A"/>
    <property type="match status" value="1"/>
</dbReference>
<dbReference type="GO" id="GO:0003677">
    <property type="term" value="F:DNA binding"/>
    <property type="evidence" value="ECO:0007669"/>
    <property type="project" value="InterPro"/>
</dbReference>
<keyword evidence="3" id="KW-0235">DNA replication</keyword>
<dbReference type="AlphaFoldDB" id="A0A1F7KFQ9"/>
<dbReference type="InterPro" id="IPR032423">
    <property type="entry name" value="AAA_assoc_2"/>
</dbReference>
<dbReference type="Proteomes" id="UP000178450">
    <property type="component" value="Unassembled WGS sequence"/>
</dbReference>
<dbReference type="CDD" id="cd18139">
    <property type="entry name" value="HLD_clamp_RarA"/>
    <property type="match status" value="1"/>
</dbReference>
<accession>A0A1F7KFQ9</accession>
<dbReference type="Gene3D" id="3.40.50.300">
    <property type="entry name" value="P-loop containing nucleotide triphosphate hydrolases"/>
    <property type="match status" value="1"/>
</dbReference>
<keyword evidence="5" id="KW-0067">ATP-binding</keyword>
<name>A0A1F7KFQ9_9BACT</name>
<dbReference type="Pfam" id="PF16193">
    <property type="entry name" value="AAA_assoc_2"/>
    <property type="match status" value="1"/>
</dbReference>
<organism evidence="7 8">
    <name type="scientific">Candidatus Roizmanbacteria bacterium RIFOXYA1_FULL_41_12</name>
    <dbReference type="NCBI Taxonomy" id="1802082"/>
    <lineage>
        <taxon>Bacteria</taxon>
        <taxon>Candidatus Roizmaniibacteriota</taxon>
    </lineage>
</organism>
<dbReference type="GO" id="GO:0008047">
    <property type="term" value="F:enzyme activator activity"/>
    <property type="evidence" value="ECO:0007669"/>
    <property type="project" value="TreeGrafter"/>
</dbReference>
<dbReference type="SMART" id="SM00382">
    <property type="entry name" value="AAA"/>
    <property type="match status" value="1"/>
</dbReference>
<comment type="similarity">
    <text evidence="2">Belongs to the AAA ATPase family. RarA/MGS1/WRNIP1 subfamily.</text>
</comment>
<dbReference type="FunFam" id="1.20.272.10:FF:000001">
    <property type="entry name" value="Putative AAA family ATPase"/>
    <property type="match status" value="1"/>
</dbReference>
<dbReference type="GO" id="GO:0006261">
    <property type="term" value="P:DNA-templated DNA replication"/>
    <property type="evidence" value="ECO:0007669"/>
    <property type="project" value="TreeGrafter"/>
</dbReference>
<evidence type="ECO:0000313" key="7">
    <source>
        <dbReference type="EMBL" id="OGK66658.1"/>
    </source>
</evidence>
<evidence type="ECO:0000256" key="3">
    <source>
        <dbReference type="ARBA" id="ARBA00022705"/>
    </source>
</evidence>
<comment type="function">
    <text evidence="1">DNA-dependent ATPase that plays important roles in cellular responses to stalled DNA replication processes.</text>
</comment>
<dbReference type="InterPro" id="IPR003593">
    <property type="entry name" value="AAA+_ATPase"/>
</dbReference>
<dbReference type="SUPFAM" id="SSF52540">
    <property type="entry name" value="P-loop containing nucleoside triphosphate hydrolases"/>
    <property type="match status" value="1"/>
</dbReference>
<dbReference type="InterPro" id="IPR008921">
    <property type="entry name" value="DNA_pol3_clamp-load_cplx_C"/>
</dbReference>
<evidence type="ECO:0000256" key="4">
    <source>
        <dbReference type="ARBA" id="ARBA00022741"/>
    </source>
</evidence>
<dbReference type="InterPro" id="IPR027417">
    <property type="entry name" value="P-loop_NTPase"/>
</dbReference>
<evidence type="ECO:0000256" key="2">
    <source>
        <dbReference type="ARBA" id="ARBA00008959"/>
    </source>
</evidence>
<dbReference type="Gene3D" id="1.20.272.10">
    <property type="match status" value="1"/>
</dbReference>
<dbReference type="GO" id="GO:0017116">
    <property type="term" value="F:single-stranded DNA helicase activity"/>
    <property type="evidence" value="ECO:0007669"/>
    <property type="project" value="TreeGrafter"/>
</dbReference>
<dbReference type="GO" id="GO:0000731">
    <property type="term" value="P:DNA synthesis involved in DNA repair"/>
    <property type="evidence" value="ECO:0007669"/>
    <property type="project" value="TreeGrafter"/>
</dbReference>
<dbReference type="GO" id="GO:0005524">
    <property type="term" value="F:ATP binding"/>
    <property type="evidence" value="ECO:0007669"/>
    <property type="project" value="UniProtKB-KW"/>
</dbReference>
<comment type="caution">
    <text evidence="7">The sequence shown here is derived from an EMBL/GenBank/DDBJ whole genome shotgun (WGS) entry which is preliminary data.</text>
</comment>
<protein>
    <recommendedName>
        <fullName evidence="6">AAA+ ATPase domain-containing protein</fullName>
    </recommendedName>
</protein>
<dbReference type="Pfam" id="PF05496">
    <property type="entry name" value="RuvB_N"/>
    <property type="match status" value="1"/>
</dbReference>
<dbReference type="Gene3D" id="1.10.3710.10">
    <property type="entry name" value="DNA polymerase III clamp loader subunits, C-terminal domain"/>
    <property type="match status" value="1"/>
</dbReference>
<feature type="domain" description="AAA+ ATPase" evidence="6">
    <location>
        <begin position="36"/>
        <end position="153"/>
    </location>
</feature>
<dbReference type="GO" id="GO:0006310">
    <property type="term" value="P:DNA recombination"/>
    <property type="evidence" value="ECO:0007669"/>
    <property type="project" value="InterPro"/>
</dbReference>
<sequence length="404" mass="44983">MNLSYALRPKTLSEFIGQEHLVGKDQLLFRLFQSQNLISLIFWGPPGSGKTTLANLIAKQFKADFYSLSAVASGKKDLQLIIAKARQNQIQGRQTLLFIDEIHRWNKAQQDTLLPYVESGLVILIGATTENPSFEIIGPLLSRSKLLIFNKLTDQNLKTIIKRAITNKSLGIAKYGKSLDKSAMDLLIRLSGGDARIALNALEIAIYSYRDKIITAEIIKNIFQTKSAGLYDKDADQHYHTISAFIKSMRGSDVDASLYYLARMLESGEDPKFIARRMIIFASEDIGLADRGALIQANAAFEAVTKIGLPEAKLILAHIVIYLALAKKSRSVANALSKAIKAVYDYPNEPVPLHLRNPSTLLNKNLGYGQNYAWSEQFVGPTKALSFLPDKLKKQRFYSSIKEG</sequence>
<dbReference type="InterPro" id="IPR021886">
    <property type="entry name" value="MgsA_C"/>
</dbReference>
<dbReference type="InterPro" id="IPR051314">
    <property type="entry name" value="AAA_ATPase_RarA/MGS1/WRNIP1"/>
</dbReference>
<evidence type="ECO:0000256" key="1">
    <source>
        <dbReference type="ARBA" id="ARBA00002393"/>
    </source>
</evidence>
<keyword evidence="4" id="KW-0547">Nucleotide-binding</keyword>